<organism evidence="1 2">
    <name type="scientific">Glycomyces buryatensis</name>
    <dbReference type="NCBI Taxonomy" id="2570927"/>
    <lineage>
        <taxon>Bacteria</taxon>
        <taxon>Bacillati</taxon>
        <taxon>Actinomycetota</taxon>
        <taxon>Actinomycetes</taxon>
        <taxon>Glycomycetales</taxon>
        <taxon>Glycomycetaceae</taxon>
        <taxon>Glycomyces</taxon>
    </lineage>
</organism>
<reference evidence="2" key="1">
    <citation type="submission" date="2019-04" db="EMBL/GenBank/DDBJ databases">
        <title>Nocardioides xinjiangensis sp. nov.</title>
        <authorList>
            <person name="Liu S."/>
        </authorList>
    </citation>
    <scope>NUCLEOTIDE SEQUENCE [LARGE SCALE GENOMIC DNA]</scope>
    <source>
        <strain evidence="2">18</strain>
    </source>
</reference>
<evidence type="ECO:0000313" key="1">
    <source>
        <dbReference type="EMBL" id="THV41882.1"/>
    </source>
</evidence>
<dbReference type="RefSeq" id="WP_136534245.1">
    <property type="nucleotide sequence ID" value="NZ_STGY01000037.1"/>
</dbReference>
<evidence type="ECO:0000313" key="2">
    <source>
        <dbReference type="Proteomes" id="UP000308760"/>
    </source>
</evidence>
<dbReference type="OrthoDB" id="3288608at2"/>
<dbReference type="EMBL" id="STGY01000037">
    <property type="protein sequence ID" value="THV41882.1"/>
    <property type="molecule type" value="Genomic_DNA"/>
</dbReference>
<proteinExistence type="predicted"/>
<comment type="caution">
    <text evidence="1">The sequence shown here is derived from an EMBL/GenBank/DDBJ whole genome shotgun (WGS) entry which is preliminary data.</text>
</comment>
<reference evidence="1 2" key="2">
    <citation type="submission" date="2019-05" db="EMBL/GenBank/DDBJ databases">
        <title>Glycomyces buryatensis sp. nov.</title>
        <authorList>
            <person name="Nikitina E."/>
        </authorList>
    </citation>
    <scope>NUCLEOTIDE SEQUENCE [LARGE SCALE GENOMIC DNA]</scope>
    <source>
        <strain evidence="1 2">18</strain>
    </source>
</reference>
<gene>
    <name evidence="1" type="ORF">FAB82_09175</name>
</gene>
<dbReference type="AlphaFoldDB" id="A0A4S8QFH1"/>
<dbReference type="Proteomes" id="UP000308760">
    <property type="component" value="Unassembled WGS sequence"/>
</dbReference>
<protein>
    <submittedName>
        <fullName evidence="1">Uncharacterized protein</fullName>
    </submittedName>
</protein>
<keyword evidence="2" id="KW-1185">Reference proteome</keyword>
<name>A0A4S8QFH1_9ACTN</name>
<accession>A0A4S8QFH1</accession>
<sequence length="172" mass="19319">MGFCQIEGCEPQWMTGLTEIRRTHGPMLRSLVGHTLRAVWLLEGPPGEWWADTPVVLDFDGVRLEVCHQKFDELSLACGTIDLDRSVPWFEADGGRLPLRWRTDLEPVAAGFAGERLTAVELVEWTGADLAAGMISPRFTFKTGHLKIYNVLDENAFATGPLLPYERSHRLQ</sequence>